<comment type="similarity">
    <text evidence="2">Belongs to the plant acyltransferase family.</text>
</comment>
<organism evidence="5 6">
    <name type="scientific">Aspergillus turcosus</name>
    <dbReference type="NCBI Taxonomy" id="1245748"/>
    <lineage>
        <taxon>Eukaryota</taxon>
        <taxon>Fungi</taxon>
        <taxon>Dikarya</taxon>
        <taxon>Ascomycota</taxon>
        <taxon>Pezizomycotina</taxon>
        <taxon>Eurotiomycetes</taxon>
        <taxon>Eurotiomycetidae</taxon>
        <taxon>Eurotiales</taxon>
        <taxon>Aspergillaceae</taxon>
        <taxon>Aspergillus</taxon>
        <taxon>Aspergillus subgen. Fumigati</taxon>
    </lineage>
</organism>
<dbReference type="SUPFAM" id="SSF52777">
    <property type="entry name" value="CoA-dependent acyltransferases"/>
    <property type="match status" value="1"/>
</dbReference>
<keyword evidence="3" id="KW-0808">Transferase</keyword>
<reference evidence="5 6" key="1">
    <citation type="submission" date="2018-08" db="EMBL/GenBank/DDBJ databases">
        <title>Draft genome sequences of two Aspergillus turcosus clinical strains isolated from bronchoalveolar lavage fluid: one azole-susceptible and the other azole-resistant.</title>
        <authorList>
            <person name="Parent-Michaud M."/>
            <person name="Dufresne P.J."/>
            <person name="Fournier E."/>
            <person name="Martineau C."/>
            <person name="Moreira S."/>
            <person name="Perkins V."/>
            <person name="De Repentigny L."/>
            <person name="Dufresne S.F."/>
        </authorList>
    </citation>
    <scope>NUCLEOTIDE SEQUENCE [LARGE SCALE GENOMIC DNA]</scope>
    <source>
        <strain evidence="5">HMR AF 1038</strain>
    </source>
</reference>
<evidence type="ECO:0000313" key="6">
    <source>
        <dbReference type="Proteomes" id="UP000215289"/>
    </source>
</evidence>
<dbReference type="InterPro" id="IPR051283">
    <property type="entry name" value="Sec_Metabolite_Acyltrans"/>
</dbReference>
<evidence type="ECO:0000313" key="5">
    <source>
        <dbReference type="EMBL" id="RLL97470.1"/>
    </source>
</evidence>
<dbReference type="GO" id="GO:0016746">
    <property type="term" value="F:acyltransferase activity"/>
    <property type="evidence" value="ECO:0007669"/>
    <property type="project" value="UniProtKB-KW"/>
</dbReference>
<evidence type="ECO:0000256" key="1">
    <source>
        <dbReference type="ARBA" id="ARBA00005179"/>
    </source>
</evidence>
<dbReference type="AlphaFoldDB" id="A0A421D613"/>
<accession>A0A421D613</accession>
<comment type="caution">
    <text evidence="5">The sequence shown here is derived from an EMBL/GenBank/DDBJ whole genome shotgun (WGS) entry which is preliminary data.</text>
</comment>
<dbReference type="Gene3D" id="3.30.559.10">
    <property type="entry name" value="Chloramphenicol acetyltransferase-like domain"/>
    <property type="match status" value="2"/>
</dbReference>
<dbReference type="OrthoDB" id="21502at2759"/>
<dbReference type="InterPro" id="IPR023213">
    <property type="entry name" value="CAT-like_dom_sf"/>
</dbReference>
<dbReference type="STRING" id="1245748.A0A421D613"/>
<dbReference type="EMBL" id="NIDN02000077">
    <property type="protein sequence ID" value="RLL97470.1"/>
    <property type="molecule type" value="Genomic_DNA"/>
</dbReference>
<protein>
    <submittedName>
        <fullName evidence="5">Uncharacterized protein</fullName>
    </submittedName>
</protein>
<evidence type="ECO:0000256" key="3">
    <source>
        <dbReference type="ARBA" id="ARBA00022679"/>
    </source>
</evidence>
<evidence type="ECO:0000256" key="4">
    <source>
        <dbReference type="ARBA" id="ARBA00023315"/>
    </source>
</evidence>
<keyword evidence="6" id="KW-1185">Reference proteome</keyword>
<dbReference type="Proteomes" id="UP000215289">
    <property type="component" value="Unassembled WGS sequence"/>
</dbReference>
<gene>
    <name evidence="5" type="ORF">CFD26_105747</name>
</gene>
<keyword evidence="4" id="KW-0012">Acyltransferase</keyword>
<dbReference type="Pfam" id="PF02458">
    <property type="entry name" value="Transferase"/>
    <property type="match status" value="1"/>
</dbReference>
<dbReference type="PANTHER" id="PTHR31896">
    <property type="entry name" value="FAMILY REGULATORY PROTEIN, PUTATIVE (AFU_ORTHOLOGUE AFUA_3G14730)-RELATED"/>
    <property type="match status" value="1"/>
</dbReference>
<comment type="pathway">
    <text evidence="1">Secondary metabolite biosynthesis.</text>
</comment>
<dbReference type="PANTHER" id="PTHR31896:SF69">
    <property type="entry name" value="FAMILY REGULATORY PROTEIN, PUTATIVE (AFU_ORTHOLOGUE AFUA_3G14730)-RELATED"/>
    <property type="match status" value="1"/>
</dbReference>
<sequence>MTKAFTTTEQLELEDEVILLHARDNDLWLANSIVEIALRFEDVLDIGKLQAAWERLLQLGEWRKLGARLRKNQKNGRLEYHVPREYTEERPGVIFTKSQYDLNVEDYETNQKLPRQLSKPVLLDMDIASRSLLSPDGPRKLDDYIKSDRPVFAVHAVTFNNCTILTVSFSHVVADGVSFGILLEAWMAVLRGREGDVPPFSGYRDDHLAKLPLRASPAPYIHLDRLLKPVGLAGFIIREIIEYLKAPKEELRTVGIPDSFVANLRAKALEELGSRSSESSIQQPFVSNGDILLAWWSRTILRALGCRPSKPVAIQQMMDNRPMLTGPYIPSDSVLIGNCMSVICTFSNAQEILEQSLSKTAVKIRRSVIEHRTREQVEAWNDLYLSYMNGWMPLLFGSSNMASILCSNMAKANLFDIDFSEAIVAGSPSPKRNSGKPSFICLPSDAHHVLPRGSGLIYGKDGEGNWWITWALSSKAWENVKRELDTLDLSKE</sequence>
<evidence type="ECO:0000256" key="2">
    <source>
        <dbReference type="ARBA" id="ARBA00009861"/>
    </source>
</evidence>
<name>A0A421D613_9EURO</name>
<proteinExistence type="inferred from homology"/>